<reference evidence="1 3" key="1">
    <citation type="submission" date="2008-03" db="EMBL/GenBank/DDBJ databases">
        <title>Annotation of Ixodes scapularis.</title>
        <authorList>
            <consortium name="Ixodes scapularis Genome Project Consortium"/>
            <person name="Caler E."/>
            <person name="Hannick L.I."/>
            <person name="Bidwell S."/>
            <person name="Joardar V."/>
            <person name="Thiagarajan M."/>
            <person name="Amedeo P."/>
            <person name="Galinsky K.J."/>
            <person name="Schobel S."/>
            <person name="Inman J."/>
            <person name="Hostetler J."/>
            <person name="Miller J."/>
            <person name="Hammond M."/>
            <person name="Megy K."/>
            <person name="Lawson D."/>
            <person name="Kodira C."/>
            <person name="Sutton G."/>
            <person name="Meyer J."/>
            <person name="Hill C.A."/>
            <person name="Birren B."/>
            <person name="Nene V."/>
            <person name="Collins F."/>
            <person name="Alarcon-Chaidez F."/>
            <person name="Wikel S."/>
            <person name="Strausberg R."/>
        </authorList>
    </citation>
    <scope>NUCLEOTIDE SEQUENCE [LARGE SCALE GENOMIC DNA]</scope>
    <source>
        <strain evidence="3">Wikel</strain>
        <strain evidence="1">Wikel colony</strain>
    </source>
</reference>
<protein>
    <submittedName>
        <fullName evidence="1 2">Uncharacterized protein</fullName>
    </submittedName>
</protein>
<sequence>MKILETILLQSLDSQLPGATVLAATRLTQIGRKDTYIKIRSVRNLLAIDTYRPLAIPEILALKTLHFQGKSYATASYMANDPSNARGVIHGVSVGITDEEIRQILVLEQAILLTARRLGKTHSILITVEGPKLPCCAFLDRVAIRIYPHRPMSTLCTTCLTIGHSAEVCPNTRDYAVCPNCSKRFPPNQDPSMTCHERGPFCHNCEEE</sequence>
<name>B7QJ57_IXOSC</name>
<evidence type="ECO:0000313" key="3">
    <source>
        <dbReference type="Proteomes" id="UP000001555"/>
    </source>
</evidence>
<dbReference type="EnsemblMetazoa" id="ISCW013638-RA">
    <property type="protein sequence ID" value="ISCW013638-PA"/>
    <property type="gene ID" value="ISCW013638"/>
</dbReference>
<evidence type="ECO:0000313" key="1">
    <source>
        <dbReference type="EMBL" id="EEC18879.1"/>
    </source>
</evidence>
<gene>
    <name evidence="1" type="ORF">IscW_ISCW013638</name>
</gene>
<reference evidence="2" key="2">
    <citation type="submission" date="2020-05" db="UniProtKB">
        <authorList>
            <consortium name="EnsemblMetazoa"/>
        </authorList>
    </citation>
    <scope>IDENTIFICATION</scope>
    <source>
        <strain evidence="2">wikel</strain>
    </source>
</reference>
<dbReference type="AlphaFoldDB" id="B7QJ57"/>
<dbReference type="HOGENOM" id="CLU_1322216_0_0_1"/>
<accession>B7QJ57</accession>
<dbReference type="InParanoid" id="B7QJ57"/>
<organism>
    <name type="scientific">Ixodes scapularis</name>
    <name type="common">Black-legged tick</name>
    <name type="synonym">Deer tick</name>
    <dbReference type="NCBI Taxonomy" id="6945"/>
    <lineage>
        <taxon>Eukaryota</taxon>
        <taxon>Metazoa</taxon>
        <taxon>Ecdysozoa</taxon>
        <taxon>Arthropoda</taxon>
        <taxon>Chelicerata</taxon>
        <taxon>Arachnida</taxon>
        <taxon>Acari</taxon>
        <taxon>Parasitiformes</taxon>
        <taxon>Ixodida</taxon>
        <taxon>Ixodoidea</taxon>
        <taxon>Ixodidae</taxon>
        <taxon>Ixodinae</taxon>
        <taxon>Ixodes</taxon>
    </lineage>
</organism>
<dbReference type="VEuPathDB" id="VectorBase:ISCI013638"/>
<dbReference type="EMBL" id="DS950213">
    <property type="protein sequence ID" value="EEC18879.1"/>
    <property type="molecule type" value="Genomic_DNA"/>
</dbReference>
<dbReference type="PaxDb" id="6945-B7QJ57"/>
<dbReference type="EMBL" id="ABJB010922160">
    <property type="status" value="NOT_ANNOTATED_CDS"/>
    <property type="molecule type" value="Genomic_DNA"/>
</dbReference>
<dbReference type="VEuPathDB" id="VectorBase:ISCW013638"/>
<evidence type="ECO:0000313" key="2">
    <source>
        <dbReference type="EnsemblMetazoa" id="ISCW013638-PA"/>
    </source>
</evidence>
<proteinExistence type="predicted"/>
<dbReference type="Proteomes" id="UP000001555">
    <property type="component" value="Unassembled WGS sequence"/>
</dbReference>
<keyword evidence="3" id="KW-1185">Reference proteome</keyword>